<evidence type="ECO:0000313" key="2">
    <source>
        <dbReference type="EMBL" id="TQV79302.1"/>
    </source>
</evidence>
<dbReference type="AlphaFoldDB" id="A0A545TQ07"/>
<evidence type="ECO:0000313" key="3">
    <source>
        <dbReference type="Proteomes" id="UP000315252"/>
    </source>
</evidence>
<evidence type="ECO:0000256" key="1">
    <source>
        <dbReference type="SAM" id="MobiDB-lite"/>
    </source>
</evidence>
<name>A0A545TQ07_9PROT</name>
<feature type="region of interest" description="Disordered" evidence="1">
    <location>
        <begin position="26"/>
        <end position="48"/>
    </location>
</feature>
<dbReference type="Proteomes" id="UP000315252">
    <property type="component" value="Unassembled WGS sequence"/>
</dbReference>
<protein>
    <submittedName>
        <fullName evidence="2">Uncharacterized protein</fullName>
    </submittedName>
</protein>
<dbReference type="EMBL" id="VHSH01000005">
    <property type="protein sequence ID" value="TQV79302.1"/>
    <property type="molecule type" value="Genomic_DNA"/>
</dbReference>
<accession>A0A545TQ07</accession>
<proteinExistence type="predicted"/>
<sequence>MMFAAGPAAATSTMSRLGLWSRPNFTGTGLAQPKRNPAPLSSNMAGRITVPKGSTCRIGLKLTRPKR</sequence>
<comment type="caution">
    <text evidence="2">The sequence shown here is derived from an EMBL/GenBank/DDBJ whole genome shotgun (WGS) entry which is preliminary data.</text>
</comment>
<organism evidence="2 3">
    <name type="scientific">Denitrobaculum tricleocarpae</name>
    <dbReference type="NCBI Taxonomy" id="2591009"/>
    <lineage>
        <taxon>Bacteria</taxon>
        <taxon>Pseudomonadati</taxon>
        <taxon>Pseudomonadota</taxon>
        <taxon>Alphaproteobacteria</taxon>
        <taxon>Rhodospirillales</taxon>
        <taxon>Rhodospirillaceae</taxon>
        <taxon>Denitrobaculum</taxon>
    </lineage>
</organism>
<gene>
    <name evidence="2" type="ORF">FKG95_16780</name>
</gene>
<reference evidence="2 3" key="1">
    <citation type="submission" date="2019-06" db="EMBL/GenBank/DDBJ databases">
        <title>Whole genome sequence for Rhodospirillaceae sp. R148.</title>
        <authorList>
            <person name="Wang G."/>
        </authorList>
    </citation>
    <scope>NUCLEOTIDE SEQUENCE [LARGE SCALE GENOMIC DNA]</scope>
    <source>
        <strain evidence="2 3">R148</strain>
    </source>
</reference>
<keyword evidence="3" id="KW-1185">Reference proteome</keyword>